<proteinExistence type="predicted"/>
<reference evidence="3" key="1">
    <citation type="submission" date="2018-01" db="EMBL/GenBank/DDBJ databases">
        <title>Draft Genome Sequence of the Radioresistant Bacterium Deinococcus aerius TR0125, Isolated from the Higher Atmosphere above Japan.</title>
        <authorList>
            <person name="Satoh K."/>
            <person name="Arai H."/>
            <person name="Sanzen T."/>
            <person name="Kawaguchi Y."/>
            <person name="Hayashi H."/>
            <person name="Yokobori S."/>
            <person name="Yamagishi A."/>
            <person name="Oono Y."/>
            <person name="Narumi I."/>
        </authorList>
    </citation>
    <scope>NUCLEOTIDE SEQUENCE [LARGE SCALE GENOMIC DNA]</scope>
    <source>
        <strain evidence="3">TR0125</strain>
    </source>
</reference>
<protein>
    <recommendedName>
        <fullName evidence="4">Lipoprotein</fullName>
    </recommendedName>
</protein>
<gene>
    <name evidence="2" type="ORF">DAERI_110176</name>
</gene>
<name>A0A2I9CXZ4_9DEIO</name>
<feature type="chain" id="PRO_5014417593" description="Lipoprotein" evidence="1">
    <location>
        <begin position="25"/>
        <end position="363"/>
    </location>
</feature>
<organism evidence="2 3">
    <name type="scientific">Deinococcus aerius</name>
    <dbReference type="NCBI Taxonomy" id="200253"/>
    <lineage>
        <taxon>Bacteria</taxon>
        <taxon>Thermotogati</taxon>
        <taxon>Deinococcota</taxon>
        <taxon>Deinococci</taxon>
        <taxon>Deinococcales</taxon>
        <taxon>Deinococcaceae</taxon>
        <taxon>Deinococcus</taxon>
    </lineage>
</organism>
<dbReference type="PROSITE" id="PS51257">
    <property type="entry name" value="PROKAR_LIPOPROTEIN"/>
    <property type="match status" value="1"/>
</dbReference>
<keyword evidence="1" id="KW-0732">Signal</keyword>
<dbReference type="AlphaFoldDB" id="A0A2I9CXZ4"/>
<accession>A0A2I9CXZ4</accession>
<feature type="signal peptide" evidence="1">
    <location>
        <begin position="1"/>
        <end position="24"/>
    </location>
</feature>
<evidence type="ECO:0000256" key="1">
    <source>
        <dbReference type="SAM" id="SignalP"/>
    </source>
</evidence>
<comment type="caution">
    <text evidence="2">The sequence shown here is derived from an EMBL/GenBank/DDBJ whole genome shotgun (WGS) entry which is preliminary data.</text>
</comment>
<evidence type="ECO:0000313" key="3">
    <source>
        <dbReference type="Proteomes" id="UP000236569"/>
    </source>
</evidence>
<keyword evidence="3" id="KW-1185">Reference proteome</keyword>
<evidence type="ECO:0008006" key="4">
    <source>
        <dbReference type="Google" id="ProtNLM"/>
    </source>
</evidence>
<dbReference type="Proteomes" id="UP000236569">
    <property type="component" value="Unassembled WGS sequence"/>
</dbReference>
<dbReference type="EMBL" id="BFAG01000011">
    <property type="protein sequence ID" value="GBF06994.1"/>
    <property type="molecule type" value="Genomic_DNA"/>
</dbReference>
<evidence type="ECO:0000313" key="2">
    <source>
        <dbReference type="EMBL" id="GBF06994.1"/>
    </source>
</evidence>
<sequence>MYAAPMRVAAVMVALALGTSAAAAGCGGSEGPPTWVKPGVYRGTVGTQAVNLAIRKEGTDLTGAYFYERRKVDLPLTLGRRGETLVAQEEVWSGPEAGLKVTGCLTLAPNGAGLKGQWRRPDGGQPLPVTLAPLEVTRLPLNLPDSPGLRKLRTSDPLAFLKLNRPWVPSPDRTSIREPLTGLTYPRVPGGSAALNAALQDRQLLHAAYALGCRSQLGDAPAGGDGYTLTARVTFRRPQLLSVTENAGYYCGGAHPEAFDVGLILDRASGREVPVTAIWPGLTAPRLNSLYLARVKAEADCREALTDRAPTFTANLTPAGLAVTPTGLPHVVFACAQTIILPYASLRAWADPKGPYFRDLYSR</sequence>